<reference evidence="8 9" key="1">
    <citation type="journal article" date="2016" name="Mol. Biol. Evol.">
        <title>Genome-Wide Survey of Gut Fungi (Harpellales) Reveals the First Horizontally Transferred Ubiquitin Gene from a Mosquito Host.</title>
        <authorList>
            <person name="Wang Y."/>
            <person name="White M.M."/>
            <person name="Kvist S."/>
            <person name="Moncalvo J.M."/>
        </authorList>
    </citation>
    <scope>NUCLEOTIDE SEQUENCE [LARGE SCALE GENOMIC DNA]</scope>
    <source>
        <strain evidence="8 9">ALG-7-W6</strain>
    </source>
</reference>
<sequence length="262" mass="29371">MKSYEQKVFSFPDTDGVSEATCLYIEKLSQEYIAETGRFTIAFSGGSLPKTVSKYLVNSKKVDFTKWLVFFADERCVPLDDAESNYLLVKNEFFDKLPKDNCVPPQNIFPINASLVSSSEEAANDYEDSLLKAFVGKETLRYPQFDLLLLGMGPDGHTCSLFPGFPQIQETGVWVTSIDNSPKPPPSRITLTLPVLNDAHNVAFVNCGDQKAQVVKEILQENSTKYPAGMVKPRRGNLYWFMDDKSSSLLDRAVISDFPHKL</sequence>
<comment type="caution">
    <text evidence="8">The sequence shown here is derived from an EMBL/GenBank/DDBJ whole genome shotgun (WGS) entry which is preliminary data.</text>
</comment>
<dbReference type="STRING" id="133383.A0A1R0H4T4"/>
<dbReference type="OrthoDB" id="432544at2759"/>
<dbReference type="NCBIfam" id="TIGR01198">
    <property type="entry name" value="pgl"/>
    <property type="match status" value="1"/>
</dbReference>
<dbReference type="FunFam" id="3.40.50.1360:FF:000005">
    <property type="entry name" value="6-phosphogluconolactonase"/>
    <property type="match status" value="1"/>
</dbReference>
<dbReference type="PANTHER" id="PTHR11054:SF0">
    <property type="entry name" value="6-PHOSPHOGLUCONOLACTONASE"/>
    <property type="match status" value="1"/>
</dbReference>
<dbReference type="InterPro" id="IPR037171">
    <property type="entry name" value="NagB/RpiA_transferase-like"/>
</dbReference>
<keyword evidence="9" id="KW-1185">Reference proteome</keyword>
<evidence type="ECO:0000256" key="6">
    <source>
        <dbReference type="RuleBase" id="RU365095"/>
    </source>
</evidence>
<dbReference type="EMBL" id="LSSL01000593">
    <property type="protein sequence ID" value="OLY84179.1"/>
    <property type="molecule type" value="Genomic_DNA"/>
</dbReference>
<dbReference type="InterPro" id="IPR005900">
    <property type="entry name" value="6-phosphogluconolactonase_DevB"/>
</dbReference>
<dbReference type="AlphaFoldDB" id="A0A1R0H4T4"/>
<dbReference type="Proteomes" id="UP000187455">
    <property type="component" value="Unassembled WGS sequence"/>
</dbReference>
<gene>
    <name evidence="8" type="ORF">AYI68_g1662</name>
</gene>
<evidence type="ECO:0000256" key="4">
    <source>
        <dbReference type="ARBA" id="ARBA00013198"/>
    </source>
</evidence>
<dbReference type="Pfam" id="PF01182">
    <property type="entry name" value="Glucosamine_iso"/>
    <property type="match status" value="1"/>
</dbReference>
<dbReference type="SUPFAM" id="SSF100950">
    <property type="entry name" value="NagB/RpiA/CoA transferase-like"/>
    <property type="match status" value="1"/>
</dbReference>
<organism evidence="8 9">
    <name type="scientific">Smittium mucronatum</name>
    <dbReference type="NCBI Taxonomy" id="133383"/>
    <lineage>
        <taxon>Eukaryota</taxon>
        <taxon>Fungi</taxon>
        <taxon>Fungi incertae sedis</taxon>
        <taxon>Zoopagomycota</taxon>
        <taxon>Kickxellomycotina</taxon>
        <taxon>Harpellomycetes</taxon>
        <taxon>Harpellales</taxon>
        <taxon>Legeriomycetaceae</taxon>
        <taxon>Smittium</taxon>
    </lineage>
</organism>
<dbReference type="EC" id="3.1.1.31" evidence="4 6"/>
<name>A0A1R0H4T4_9FUNG</name>
<dbReference type="UniPathway" id="UPA00115">
    <property type="reaction ID" value="UER00409"/>
</dbReference>
<accession>A0A1R0H4T4</accession>
<dbReference type="InterPro" id="IPR006148">
    <property type="entry name" value="Glc/Gal-6P_isomerase"/>
</dbReference>
<proteinExistence type="inferred from homology"/>
<dbReference type="PANTHER" id="PTHR11054">
    <property type="entry name" value="6-PHOSPHOGLUCONOLACTONASE"/>
    <property type="match status" value="1"/>
</dbReference>
<evidence type="ECO:0000256" key="3">
    <source>
        <dbReference type="ARBA" id="ARBA00010662"/>
    </source>
</evidence>
<comment type="similarity">
    <text evidence="3 6">Belongs to the glucosamine/galactosamine-6-phosphate isomerase family. 6-phosphogluconolactonase subfamily.</text>
</comment>
<protein>
    <recommendedName>
        <fullName evidence="4 6">6-phosphogluconolactonase</fullName>
        <shortName evidence="6">6PGL</shortName>
        <ecNumber evidence="4 6">3.1.1.31</ecNumber>
    </recommendedName>
</protein>
<comment type="function">
    <text evidence="6">Hydrolysis of 6-phosphogluconolactone to 6-phosphogluconate.</text>
</comment>
<evidence type="ECO:0000313" key="8">
    <source>
        <dbReference type="EMBL" id="OLY84179.1"/>
    </source>
</evidence>
<dbReference type="GO" id="GO:0005975">
    <property type="term" value="P:carbohydrate metabolic process"/>
    <property type="evidence" value="ECO:0007669"/>
    <property type="project" value="UniProtKB-UniRule"/>
</dbReference>
<feature type="domain" description="Glucosamine/galactosamine-6-phosphate isomerase" evidence="7">
    <location>
        <begin position="13"/>
        <end position="240"/>
    </location>
</feature>
<dbReference type="InterPro" id="IPR039104">
    <property type="entry name" value="6PGL"/>
</dbReference>
<dbReference type="GO" id="GO:0017057">
    <property type="term" value="F:6-phosphogluconolactonase activity"/>
    <property type="evidence" value="ECO:0007669"/>
    <property type="project" value="UniProtKB-UniRule"/>
</dbReference>
<comment type="pathway">
    <text evidence="2 6">Carbohydrate degradation; pentose phosphate pathway; D-ribulose 5-phosphate from D-glucose 6-phosphate (oxidative stage): step 2/3.</text>
</comment>
<dbReference type="GO" id="GO:0006098">
    <property type="term" value="P:pentose-phosphate shunt"/>
    <property type="evidence" value="ECO:0007669"/>
    <property type="project" value="UniProtKB-UniPathway"/>
</dbReference>
<keyword evidence="5 6" id="KW-0378">Hydrolase</keyword>
<evidence type="ECO:0000256" key="1">
    <source>
        <dbReference type="ARBA" id="ARBA00000832"/>
    </source>
</evidence>
<evidence type="ECO:0000256" key="2">
    <source>
        <dbReference type="ARBA" id="ARBA00004961"/>
    </source>
</evidence>
<evidence type="ECO:0000256" key="5">
    <source>
        <dbReference type="ARBA" id="ARBA00022801"/>
    </source>
</evidence>
<evidence type="ECO:0000313" key="9">
    <source>
        <dbReference type="Proteomes" id="UP000187455"/>
    </source>
</evidence>
<comment type="catalytic activity">
    <reaction evidence="1 6">
        <text>6-phospho-D-glucono-1,5-lactone + H2O = 6-phospho-D-gluconate + H(+)</text>
        <dbReference type="Rhea" id="RHEA:12556"/>
        <dbReference type="ChEBI" id="CHEBI:15377"/>
        <dbReference type="ChEBI" id="CHEBI:15378"/>
        <dbReference type="ChEBI" id="CHEBI:57955"/>
        <dbReference type="ChEBI" id="CHEBI:58759"/>
        <dbReference type="EC" id="3.1.1.31"/>
    </reaction>
</comment>
<dbReference type="CDD" id="cd01400">
    <property type="entry name" value="6PGL"/>
    <property type="match status" value="1"/>
</dbReference>
<evidence type="ECO:0000259" key="7">
    <source>
        <dbReference type="Pfam" id="PF01182"/>
    </source>
</evidence>
<dbReference type="Gene3D" id="3.40.50.1360">
    <property type="match status" value="1"/>
</dbReference>